<evidence type="ECO:0000313" key="5">
    <source>
        <dbReference type="Proteomes" id="UP000001396"/>
    </source>
</evidence>
<feature type="compositionally biased region" description="Low complexity" evidence="2">
    <location>
        <begin position="71"/>
        <end position="97"/>
    </location>
</feature>
<dbReference type="RefSeq" id="XP_020435192.1">
    <property type="nucleotide sequence ID" value="XM_020574778.1"/>
</dbReference>
<organism evidence="4 5">
    <name type="scientific">Heterostelium pallidum (strain ATCC 26659 / Pp 5 / PN500)</name>
    <name type="common">Cellular slime mold</name>
    <name type="synonym">Polysphondylium pallidum</name>
    <dbReference type="NCBI Taxonomy" id="670386"/>
    <lineage>
        <taxon>Eukaryota</taxon>
        <taxon>Amoebozoa</taxon>
        <taxon>Evosea</taxon>
        <taxon>Eumycetozoa</taxon>
        <taxon>Dictyostelia</taxon>
        <taxon>Acytosteliales</taxon>
        <taxon>Acytosteliaceae</taxon>
        <taxon>Heterostelium</taxon>
    </lineage>
</organism>
<feature type="domain" description="SET" evidence="3">
    <location>
        <begin position="1"/>
        <end position="292"/>
    </location>
</feature>
<accession>D3B5C7</accession>
<evidence type="ECO:0000313" key="4">
    <source>
        <dbReference type="EMBL" id="EFA83075.1"/>
    </source>
</evidence>
<name>D3B5C7_HETP5</name>
<dbReference type="OMA" id="CHSYIDE"/>
<protein>
    <recommendedName>
        <fullName evidence="3">SET domain-containing protein</fullName>
    </recommendedName>
</protein>
<dbReference type="Pfam" id="PF00856">
    <property type="entry name" value="SET"/>
    <property type="match status" value="1"/>
</dbReference>
<dbReference type="InterPro" id="IPR046341">
    <property type="entry name" value="SET_dom_sf"/>
</dbReference>
<sequence length="470" mass="53426">MSINKYRIIDNSDRFIGRHVVACQSLKKGDLLFKETSFASIPVTKYIANASMCSLCCKEMKQVPNTTTAAATTTGNSSVDNNNTSNNNNNNNNNNEGNENKVTIARVQCSYGCGLWFCSDSCCNDMVHQLECSFVVKVAQATVDVQNDLSHSLLVLRILLKKNILSELYNGGVGTLSVQQQEFEKRAPQWLEQTSRFADRFIELLQEDKHIDPTLLSFFTKQEIINTACATMVNSFASTKNSIIVSNGFFYEAALLNHSCQPNTFYSIQNNQLQMRCIQDIEQGGDIFDSYVDLLEPTFERQQVLLQSKHFYCRCERCQDPTECGRYLSSFKCPSCQEGWVSPIISYNEKDNVLARLWRCLGCRQEQNDRIIQQLKGIDQLKQTINEKKWRVDPNAYLEQIGSKMEEVQSMMNESEAQATIASNKAMKDNLMQSNRYLQKAYECAVICYGETNENTVLIKNQIKKLTTPN</sequence>
<dbReference type="Gene3D" id="2.170.270.10">
    <property type="entry name" value="SET domain"/>
    <property type="match status" value="1"/>
</dbReference>
<dbReference type="EMBL" id="ADBJ01000017">
    <property type="protein sequence ID" value="EFA83075.1"/>
    <property type="molecule type" value="Genomic_DNA"/>
</dbReference>
<dbReference type="CDD" id="cd20071">
    <property type="entry name" value="SET_SMYD"/>
    <property type="match status" value="1"/>
</dbReference>
<gene>
    <name evidence="4" type="ORF">PPL_03863</name>
</gene>
<reference evidence="4 5" key="1">
    <citation type="journal article" date="2011" name="Genome Res.">
        <title>Phylogeny-wide analysis of social amoeba genomes highlights ancient origins for complex intercellular communication.</title>
        <authorList>
            <person name="Heidel A.J."/>
            <person name="Lawal H.M."/>
            <person name="Felder M."/>
            <person name="Schilde C."/>
            <person name="Helps N.R."/>
            <person name="Tunggal B."/>
            <person name="Rivero F."/>
            <person name="John U."/>
            <person name="Schleicher M."/>
            <person name="Eichinger L."/>
            <person name="Platzer M."/>
            <person name="Noegel A.A."/>
            <person name="Schaap P."/>
            <person name="Gloeckner G."/>
        </authorList>
    </citation>
    <scope>NUCLEOTIDE SEQUENCE [LARGE SCALE GENOMIC DNA]</scope>
    <source>
        <strain evidence="5">ATCC 26659 / Pp 5 / PN500</strain>
    </source>
</reference>
<evidence type="ECO:0000256" key="1">
    <source>
        <dbReference type="SAM" id="Coils"/>
    </source>
</evidence>
<dbReference type="PANTHER" id="PTHR46455">
    <property type="entry name" value="SET AND MYND DOMAIN CONTAINING, ARTHROPOD-SPECIFIC, MEMBER 4, ISOFORM A"/>
    <property type="match status" value="1"/>
</dbReference>
<dbReference type="Gene3D" id="6.10.140.2220">
    <property type="match status" value="1"/>
</dbReference>
<dbReference type="Proteomes" id="UP000001396">
    <property type="component" value="Unassembled WGS sequence"/>
</dbReference>
<keyword evidence="5" id="KW-1185">Reference proteome</keyword>
<dbReference type="PANTHER" id="PTHR46455:SF5">
    <property type="entry name" value="SET AND MYND DOMAIN CONTAINING, ARTHROPOD-SPECIFIC, MEMBER 4, ISOFORM A"/>
    <property type="match status" value="1"/>
</dbReference>
<proteinExistence type="predicted"/>
<dbReference type="FunCoup" id="D3B5C7">
    <property type="interactions" value="21"/>
</dbReference>
<evidence type="ECO:0000259" key="3">
    <source>
        <dbReference type="PROSITE" id="PS50280"/>
    </source>
</evidence>
<comment type="caution">
    <text evidence="4">The sequence shown here is derived from an EMBL/GenBank/DDBJ whole genome shotgun (WGS) entry which is preliminary data.</text>
</comment>
<dbReference type="SUPFAM" id="SSF82199">
    <property type="entry name" value="SET domain"/>
    <property type="match status" value="1"/>
</dbReference>
<dbReference type="InParanoid" id="D3B5C7"/>
<dbReference type="STRING" id="670386.D3B5C7"/>
<dbReference type="InterPro" id="IPR053010">
    <property type="entry name" value="SET_SmydA-8"/>
</dbReference>
<dbReference type="InterPro" id="IPR001214">
    <property type="entry name" value="SET_dom"/>
</dbReference>
<keyword evidence="1" id="KW-0175">Coiled coil</keyword>
<dbReference type="Gene3D" id="1.10.220.160">
    <property type="match status" value="1"/>
</dbReference>
<dbReference type="PROSITE" id="PS50280">
    <property type="entry name" value="SET"/>
    <property type="match status" value="1"/>
</dbReference>
<feature type="coiled-coil region" evidence="1">
    <location>
        <begin position="398"/>
        <end position="425"/>
    </location>
</feature>
<dbReference type="GeneID" id="31359350"/>
<evidence type="ECO:0000256" key="2">
    <source>
        <dbReference type="SAM" id="MobiDB-lite"/>
    </source>
</evidence>
<feature type="region of interest" description="Disordered" evidence="2">
    <location>
        <begin position="71"/>
        <end position="98"/>
    </location>
</feature>
<dbReference type="AlphaFoldDB" id="D3B5C7"/>